<sequence length="356" mass="40671">MGFYNFAHILFVGEANMAAIDDDASFRSLEYCFEKLENVLNCAGNPSKKLREDARTALGKLKSFISNAYDGSADLKNSDVVSASFVKPSYASIVAPSIFDNANHSLNNVIVCANENNFTSEEVRQIIRTELNPRKIQVGVKKMRTINKNRVLVQCVTKEDKDRFLTAIKEKTNTLQVSSPRKRNPNVLLKNLPNEISDHEVLQLLKDQNPELEEKVQLWEETKIRFTLKKFENSRHLVLEMNPTCGNLCLNMKFLRANWNVCNVQDFIAINRCFKCLGYHHKAADCQNGLCCFKCAGEHKSSECNLSTQVCVNCIRFNKKTRYPNKKVNVNHKPYSSCCKCHQFMEKLVTSQTNYE</sequence>
<evidence type="ECO:0008006" key="4">
    <source>
        <dbReference type="Google" id="ProtNLM"/>
    </source>
</evidence>
<evidence type="ECO:0000313" key="1">
    <source>
        <dbReference type="EMBL" id="GFS58665.1"/>
    </source>
</evidence>
<gene>
    <name evidence="1" type="primary">NCL1_39714</name>
    <name evidence="2" type="ORF">TNIN_138591</name>
    <name evidence="1" type="ORF">TNIN_354261</name>
</gene>
<dbReference type="OrthoDB" id="6437361at2759"/>
<dbReference type="Proteomes" id="UP000886998">
    <property type="component" value="Unassembled WGS sequence"/>
</dbReference>
<reference evidence="1" key="1">
    <citation type="submission" date="2020-08" db="EMBL/GenBank/DDBJ databases">
        <title>Multicomponent nature underlies the extraordinary mechanical properties of spider dragline silk.</title>
        <authorList>
            <person name="Kono N."/>
            <person name="Nakamura H."/>
            <person name="Mori M."/>
            <person name="Yoshida Y."/>
            <person name="Ohtoshi R."/>
            <person name="Malay A.D."/>
            <person name="Moran D.A.P."/>
            <person name="Tomita M."/>
            <person name="Numata K."/>
            <person name="Arakawa K."/>
        </authorList>
    </citation>
    <scope>NUCLEOTIDE SEQUENCE</scope>
</reference>
<name>A0A8X6ISR2_9ARAC</name>
<evidence type="ECO:0000313" key="3">
    <source>
        <dbReference type="Proteomes" id="UP000886998"/>
    </source>
</evidence>
<evidence type="ECO:0000313" key="2">
    <source>
        <dbReference type="EMBL" id="GFY74203.1"/>
    </source>
</evidence>
<dbReference type="EMBL" id="BMAV01027359">
    <property type="protein sequence ID" value="GFS58665.1"/>
    <property type="molecule type" value="Genomic_DNA"/>
</dbReference>
<organism evidence="1 3">
    <name type="scientific">Trichonephila inaurata madagascariensis</name>
    <dbReference type="NCBI Taxonomy" id="2747483"/>
    <lineage>
        <taxon>Eukaryota</taxon>
        <taxon>Metazoa</taxon>
        <taxon>Ecdysozoa</taxon>
        <taxon>Arthropoda</taxon>
        <taxon>Chelicerata</taxon>
        <taxon>Arachnida</taxon>
        <taxon>Araneae</taxon>
        <taxon>Araneomorphae</taxon>
        <taxon>Entelegynae</taxon>
        <taxon>Araneoidea</taxon>
        <taxon>Nephilidae</taxon>
        <taxon>Trichonephila</taxon>
        <taxon>Trichonephila inaurata</taxon>
    </lineage>
</organism>
<keyword evidence="3" id="KW-1185">Reference proteome</keyword>
<protein>
    <recommendedName>
        <fullName evidence="4">Gag-like protein</fullName>
    </recommendedName>
</protein>
<proteinExistence type="predicted"/>
<dbReference type="EMBL" id="BMAV01020593">
    <property type="protein sequence ID" value="GFY74203.1"/>
    <property type="molecule type" value="Genomic_DNA"/>
</dbReference>
<accession>A0A8X6ISR2</accession>
<dbReference type="AlphaFoldDB" id="A0A8X6ISR2"/>
<comment type="caution">
    <text evidence="1">The sequence shown here is derived from an EMBL/GenBank/DDBJ whole genome shotgun (WGS) entry which is preliminary data.</text>
</comment>